<accession>A0A0D3DJJ1</accession>
<keyword evidence="2" id="KW-1185">Reference proteome</keyword>
<dbReference type="HOGENOM" id="CLU_2852790_0_0_1"/>
<sequence>MPGRNEVDQLHRIYKLCGSPYAEYWKKIRLPSNLKHANQMAKPQFKRKVREDYQYFSPEALSLDE</sequence>
<evidence type="ECO:0000313" key="1">
    <source>
        <dbReference type="EnsemblPlants" id="Bo8g011420.1"/>
    </source>
</evidence>
<dbReference type="AlphaFoldDB" id="A0A0D3DJJ1"/>
<reference evidence="1" key="2">
    <citation type="submission" date="2015-03" db="UniProtKB">
        <authorList>
            <consortium name="EnsemblPlants"/>
        </authorList>
    </citation>
    <scope>IDENTIFICATION</scope>
</reference>
<protein>
    <submittedName>
        <fullName evidence="1">Uncharacterized protein</fullName>
    </submittedName>
</protein>
<dbReference type="EnsemblPlants" id="Bo8g011420.1">
    <property type="protein sequence ID" value="Bo8g011420.1"/>
    <property type="gene ID" value="Bo8g011420"/>
</dbReference>
<evidence type="ECO:0000313" key="2">
    <source>
        <dbReference type="Proteomes" id="UP000032141"/>
    </source>
</evidence>
<dbReference type="Gramene" id="Bo8g011420.1">
    <property type="protein sequence ID" value="Bo8g011420.1"/>
    <property type="gene ID" value="Bo8g011420"/>
</dbReference>
<dbReference type="Gene3D" id="1.10.510.10">
    <property type="entry name" value="Transferase(Phosphotransferase) domain 1"/>
    <property type="match status" value="1"/>
</dbReference>
<dbReference type="STRING" id="109376.A0A0D3DJJ1"/>
<proteinExistence type="predicted"/>
<dbReference type="Proteomes" id="UP000032141">
    <property type="component" value="Chromosome C8"/>
</dbReference>
<organism evidence="1 2">
    <name type="scientific">Brassica oleracea var. oleracea</name>
    <dbReference type="NCBI Taxonomy" id="109376"/>
    <lineage>
        <taxon>Eukaryota</taxon>
        <taxon>Viridiplantae</taxon>
        <taxon>Streptophyta</taxon>
        <taxon>Embryophyta</taxon>
        <taxon>Tracheophyta</taxon>
        <taxon>Spermatophyta</taxon>
        <taxon>Magnoliopsida</taxon>
        <taxon>eudicotyledons</taxon>
        <taxon>Gunneridae</taxon>
        <taxon>Pentapetalae</taxon>
        <taxon>rosids</taxon>
        <taxon>malvids</taxon>
        <taxon>Brassicales</taxon>
        <taxon>Brassicaceae</taxon>
        <taxon>Brassiceae</taxon>
        <taxon>Brassica</taxon>
    </lineage>
</organism>
<name>A0A0D3DJJ1_BRAOL</name>
<dbReference type="eggNOG" id="KOG0600">
    <property type="taxonomic scope" value="Eukaryota"/>
</dbReference>
<reference evidence="1 2" key="1">
    <citation type="journal article" date="2014" name="Genome Biol.">
        <title>Transcriptome and methylome profiling reveals relics of genome dominance in the mesopolyploid Brassica oleracea.</title>
        <authorList>
            <person name="Parkin I.A."/>
            <person name="Koh C."/>
            <person name="Tang H."/>
            <person name="Robinson S.J."/>
            <person name="Kagale S."/>
            <person name="Clarke W.E."/>
            <person name="Town C.D."/>
            <person name="Nixon J."/>
            <person name="Krishnakumar V."/>
            <person name="Bidwell S.L."/>
            <person name="Denoeud F."/>
            <person name="Belcram H."/>
            <person name="Links M.G."/>
            <person name="Just J."/>
            <person name="Clarke C."/>
            <person name="Bender T."/>
            <person name="Huebert T."/>
            <person name="Mason A.S."/>
            <person name="Pires J.C."/>
            <person name="Barker G."/>
            <person name="Moore J."/>
            <person name="Walley P.G."/>
            <person name="Manoli S."/>
            <person name="Batley J."/>
            <person name="Edwards D."/>
            <person name="Nelson M.N."/>
            <person name="Wang X."/>
            <person name="Paterson A.H."/>
            <person name="King G."/>
            <person name="Bancroft I."/>
            <person name="Chalhoub B."/>
            <person name="Sharpe A.G."/>
        </authorList>
    </citation>
    <scope>NUCLEOTIDE SEQUENCE</scope>
    <source>
        <strain evidence="1 2">cv. TO1000</strain>
    </source>
</reference>